<dbReference type="AlphaFoldDB" id="A0AAV7ICN6"/>
<protein>
    <submittedName>
        <fullName evidence="2">Uncharacterized protein</fullName>
    </submittedName>
</protein>
<name>A0AAV7ICN6_COTGL</name>
<comment type="caution">
    <text evidence="2">The sequence shown here is derived from an EMBL/GenBank/DDBJ whole genome shotgun (WGS) entry which is preliminary data.</text>
</comment>
<keyword evidence="1" id="KW-0732">Signal</keyword>
<proteinExistence type="predicted"/>
<feature type="signal peptide" evidence="1">
    <location>
        <begin position="1"/>
        <end position="22"/>
    </location>
</feature>
<evidence type="ECO:0000313" key="2">
    <source>
        <dbReference type="EMBL" id="KAH0547128.1"/>
    </source>
</evidence>
<feature type="chain" id="PRO_5043922189" evidence="1">
    <location>
        <begin position="23"/>
        <end position="67"/>
    </location>
</feature>
<keyword evidence="3" id="KW-1185">Reference proteome</keyword>
<organism evidence="2 3">
    <name type="scientific">Cotesia glomerata</name>
    <name type="common">Lepidopteran parasitic wasp</name>
    <name type="synonym">Apanteles glomeratus</name>
    <dbReference type="NCBI Taxonomy" id="32391"/>
    <lineage>
        <taxon>Eukaryota</taxon>
        <taxon>Metazoa</taxon>
        <taxon>Ecdysozoa</taxon>
        <taxon>Arthropoda</taxon>
        <taxon>Hexapoda</taxon>
        <taxon>Insecta</taxon>
        <taxon>Pterygota</taxon>
        <taxon>Neoptera</taxon>
        <taxon>Endopterygota</taxon>
        <taxon>Hymenoptera</taxon>
        <taxon>Apocrita</taxon>
        <taxon>Ichneumonoidea</taxon>
        <taxon>Braconidae</taxon>
        <taxon>Microgastrinae</taxon>
        <taxon>Cotesia</taxon>
    </lineage>
</organism>
<dbReference type="Proteomes" id="UP000826195">
    <property type="component" value="Unassembled WGS sequence"/>
</dbReference>
<sequence length="67" mass="7501">MASALRILSLLVCMPVVVVVNASPYYDWSSISFDTRYSKDSGDGGWGNGLFKKILNGWNNDSNEYDY</sequence>
<reference evidence="2 3" key="1">
    <citation type="journal article" date="2021" name="J. Hered.">
        <title>A chromosome-level genome assembly of the parasitoid wasp, Cotesia glomerata (Hymenoptera: Braconidae).</title>
        <authorList>
            <person name="Pinto B.J."/>
            <person name="Weis J.J."/>
            <person name="Gamble T."/>
            <person name="Ode P.J."/>
            <person name="Paul R."/>
            <person name="Zaspel J.M."/>
        </authorList>
    </citation>
    <scope>NUCLEOTIDE SEQUENCE [LARGE SCALE GENOMIC DNA]</scope>
    <source>
        <strain evidence="2">CgM1</strain>
    </source>
</reference>
<gene>
    <name evidence="2" type="ORF">KQX54_017187</name>
</gene>
<dbReference type="EMBL" id="JAHXZJ010002237">
    <property type="protein sequence ID" value="KAH0547128.1"/>
    <property type="molecule type" value="Genomic_DNA"/>
</dbReference>
<accession>A0AAV7ICN6</accession>
<evidence type="ECO:0000313" key="3">
    <source>
        <dbReference type="Proteomes" id="UP000826195"/>
    </source>
</evidence>
<evidence type="ECO:0000256" key="1">
    <source>
        <dbReference type="SAM" id="SignalP"/>
    </source>
</evidence>